<reference evidence="3" key="1">
    <citation type="submission" date="2015-10" db="EMBL/GenBank/DDBJ databases">
        <authorList>
            <person name="Gilbert D.G."/>
        </authorList>
    </citation>
    <scope>NUCLEOTIDE SEQUENCE</scope>
    <source>
        <strain evidence="3">Phyl III-seqv23</strain>
    </source>
</reference>
<proteinExistence type="predicted"/>
<dbReference type="CDD" id="cd09117">
    <property type="entry name" value="PLDc_Bfil_DEXD_like"/>
    <property type="match status" value="1"/>
</dbReference>
<protein>
    <recommendedName>
        <fullName evidence="1">Phospholipase D-like domain-containing protein</fullName>
    </recommendedName>
</protein>
<dbReference type="AlphaFoldDB" id="A0A0S4VUP8"/>
<evidence type="ECO:0000259" key="1">
    <source>
        <dbReference type="Pfam" id="PF13091"/>
    </source>
</evidence>
<dbReference type="EMBL" id="LN899822">
    <property type="protein sequence ID" value="CUV64245.1"/>
    <property type="molecule type" value="Genomic_DNA"/>
</dbReference>
<dbReference type="SUPFAM" id="SSF56024">
    <property type="entry name" value="Phospholipase D/nuclease"/>
    <property type="match status" value="1"/>
</dbReference>
<organism evidence="3">
    <name type="scientific">Ralstonia solanacearum</name>
    <name type="common">Pseudomonas solanacearum</name>
    <dbReference type="NCBI Taxonomy" id="305"/>
    <lineage>
        <taxon>Bacteria</taxon>
        <taxon>Pseudomonadati</taxon>
        <taxon>Pseudomonadota</taxon>
        <taxon>Betaproteobacteria</taxon>
        <taxon>Burkholderiales</taxon>
        <taxon>Burkholderiaceae</taxon>
        <taxon>Ralstonia</taxon>
        <taxon>Ralstonia solanacearum species complex</taxon>
    </lineage>
</organism>
<sequence length="56" mass="6054">MLEKFLDLDSFRVNPPNGSLFHPKVYTFDLGGETAAVIGSHNLTAAAFTENIEASV</sequence>
<dbReference type="InterPro" id="IPR025202">
    <property type="entry name" value="PLD-like_dom"/>
</dbReference>
<dbReference type="Pfam" id="PF13091">
    <property type="entry name" value="PLDc_2"/>
    <property type="match status" value="1"/>
</dbReference>
<gene>
    <name evidence="5" type="ORF">RD1301_v1_5490003</name>
    <name evidence="2" type="ORF">RUN1744_v1_2020001</name>
    <name evidence="3" type="ORF">TD1301_v1_4570003</name>
    <name evidence="4" type="ORF">TF3108_v1_1970003</name>
</gene>
<dbReference type="EMBL" id="LN899825">
    <property type="protein sequence ID" value="CUV37685.1"/>
    <property type="molecule type" value="Genomic_DNA"/>
</dbReference>
<evidence type="ECO:0000313" key="3">
    <source>
        <dbReference type="EMBL" id="CUV37685.1"/>
    </source>
</evidence>
<dbReference type="EMBL" id="LN899826">
    <property type="protein sequence ID" value="CUV42971.1"/>
    <property type="molecule type" value="Genomic_DNA"/>
</dbReference>
<evidence type="ECO:0000313" key="2">
    <source>
        <dbReference type="EMBL" id="CUV26638.1"/>
    </source>
</evidence>
<accession>A0A0S4VUP8</accession>
<evidence type="ECO:0000313" key="4">
    <source>
        <dbReference type="EMBL" id="CUV42971.1"/>
    </source>
</evidence>
<dbReference type="EMBL" id="LN899823">
    <property type="protein sequence ID" value="CUV26638.1"/>
    <property type="molecule type" value="Genomic_DNA"/>
</dbReference>
<dbReference type="Gene3D" id="3.30.870.10">
    <property type="entry name" value="Endonuclease Chain A"/>
    <property type="match status" value="1"/>
</dbReference>
<feature type="domain" description="Phospholipase D-like" evidence="1">
    <location>
        <begin position="17"/>
        <end position="55"/>
    </location>
</feature>
<name>A0A0S4VUP8_RALSL</name>
<evidence type="ECO:0000313" key="5">
    <source>
        <dbReference type="EMBL" id="CUV64245.1"/>
    </source>
</evidence>